<evidence type="ECO:0000256" key="1">
    <source>
        <dbReference type="ARBA" id="ARBA00004255"/>
    </source>
</evidence>
<comment type="subcellular location">
    <subcellularLocation>
        <location evidence="2">Cytoplasmic vesicle</location>
        <location evidence="2">COPI-coated vesicle membrane</location>
        <topology evidence="2">Peripheral membrane protein</topology>
        <orientation evidence="2">Cytoplasmic side</orientation>
    </subcellularLocation>
    <subcellularLocation>
        <location evidence="1">Golgi apparatus membrane</location>
        <topology evidence="1">Peripheral membrane protein</topology>
        <orientation evidence="1">Cytoplasmic side</orientation>
    </subcellularLocation>
</comment>
<dbReference type="GO" id="GO:0006891">
    <property type="term" value="P:intra-Golgi vesicle-mediated transport"/>
    <property type="evidence" value="ECO:0007669"/>
    <property type="project" value="TreeGrafter"/>
</dbReference>
<dbReference type="Proteomes" id="UP001162031">
    <property type="component" value="Unassembled WGS sequence"/>
</dbReference>
<dbReference type="SUPFAM" id="SSF48452">
    <property type="entry name" value="TPR-like"/>
    <property type="match status" value="1"/>
</dbReference>
<evidence type="ECO:0000256" key="3">
    <source>
        <dbReference type="ARBA" id="ARBA00008827"/>
    </source>
</evidence>
<dbReference type="GO" id="GO:0006890">
    <property type="term" value="P:retrograde vesicle-mediated transport, Golgi to endoplasmic reticulum"/>
    <property type="evidence" value="ECO:0007669"/>
    <property type="project" value="UniProtKB-UniRule"/>
</dbReference>
<keyword evidence="9 11" id="KW-0472">Membrane</keyword>
<keyword evidence="4 11" id="KW-0813">Transport</keyword>
<comment type="caution">
    <text evidence="12">The sequence shown here is derived from an EMBL/GenBank/DDBJ whole genome shotgun (WGS) entry which is preliminary data.</text>
</comment>
<keyword evidence="13" id="KW-1185">Reference proteome</keyword>
<keyword evidence="10 11" id="KW-0968">Cytoplasmic vesicle</keyword>
<dbReference type="EMBL" id="CANTFL010001450">
    <property type="protein sequence ID" value="CAI5741460.1"/>
    <property type="molecule type" value="Genomic_DNA"/>
</dbReference>
<evidence type="ECO:0000313" key="12">
    <source>
        <dbReference type="EMBL" id="CAI5741460.1"/>
    </source>
</evidence>
<evidence type="ECO:0000256" key="11">
    <source>
        <dbReference type="PIRNR" id="PIRNR016478"/>
    </source>
</evidence>
<keyword evidence="8 11" id="KW-0333">Golgi apparatus</keyword>
<evidence type="ECO:0000256" key="8">
    <source>
        <dbReference type="ARBA" id="ARBA00023034"/>
    </source>
</evidence>
<dbReference type="AlphaFoldDB" id="A0AAV0V0L5"/>
<evidence type="ECO:0000256" key="4">
    <source>
        <dbReference type="ARBA" id="ARBA00022448"/>
    </source>
</evidence>
<keyword evidence="6 11" id="KW-0931">ER-Golgi transport</keyword>
<evidence type="ECO:0000256" key="2">
    <source>
        <dbReference type="ARBA" id="ARBA00004347"/>
    </source>
</evidence>
<dbReference type="GO" id="GO:0030126">
    <property type="term" value="C:COPI vesicle coat"/>
    <property type="evidence" value="ECO:0007669"/>
    <property type="project" value="TreeGrafter"/>
</dbReference>
<keyword evidence="7 11" id="KW-0653">Protein transport</keyword>
<reference evidence="12" key="1">
    <citation type="submission" date="2022-12" db="EMBL/GenBank/DDBJ databases">
        <authorList>
            <person name="Webb A."/>
        </authorList>
    </citation>
    <scope>NUCLEOTIDE SEQUENCE</scope>
    <source>
        <strain evidence="12">Hp1</strain>
    </source>
</reference>
<proteinExistence type="inferred from homology"/>
<dbReference type="Pfam" id="PF04733">
    <property type="entry name" value="Coatomer_E"/>
    <property type="match status" value="1"/>
</dbReference>
<dbReference type="PIRSF" id="PIRSF016478">
    <property type="entry name" value="Coatomer_esu"/>
    <property type="match status" value="1"/>
</dbReference>
<evidence type="ECO:0000313" key="13">
    <source>
        <dbReference type="Proteomes" id="UP001162031"/>
    </source>
</evidence>
<dbReference type="InterPro" id="IPR011990">
    <property type="entry name" value="TPR-like_helical_dom_sf"/>
</dbReference>
<evidence type="ECO:0000256" key="10">
    <source>
        <dbReference type="ARBA" id="ARBA00023329"/>
    </source>
</evidence>
<dbReference type="GO" id="GO:0005198">
    <property type="term" value="F:structural molecule activity"/>
    <property type="evidence" value="ECO:0007669"/>
    <property type="project" value="UniProtKB-UniRule"/>
</dbReference>
<organism evidence="12 13">
    <name type="scientific">Hyaloperonospora brassicae</name>
    <name type="common">Brassica downy mildew</name>
    <name type="synonym">Peronospora brassicae</name>
    <dbReference type="NCBI Taxonomy" id="162125"/>
    <lineage>
        <taxon>Eukaryota</taxon>
        <taxon>Sar</taxon>
        <taxon>Stramenopiles</taxon>
        <taxon>Oomycota</taxon>
        <taxon>Peronosporomycetes</taxon>
        <taxon>Peronosporales</taxon>
        <taxon>Peronosporaceae</taxon>
        <taxon>Hyaloperonospora</taxon>
    </lineage>
</organism>
<name>A0AAV0V0L5_HYABA</name>
<dbReference type="Gene3D" id="1.25.40.10">
    <property type="entry name" value="Tetratricopeptide repeat domain"/>
    <property type="match status" value="1"/>
</dbReference>
<dbReference type="PANTHER" id="PTHR10805:SF0">
    <property type="entry name" value="COATOMER SUBUNIT EPSILON"/>
    <property type="match status" value="1"/>
</dbReference>
<comment type="similarity">
    <text evidence="3 11">Belongs to the COPE family.</text>
</comment>
<protein>
    <recommendedName>
        <fullName evidence="11">Coatomer subunit epsilon</fullName>
    </recommendedName>
</protein>
<dbReference type="GO" id="GO:0006888">
    <property type="term" value="P:endoplasmic reticulum to Golgi vesicle-mediated transport"/>
    <property type="evidence" value="ECO:0007669"/>
    <property type="project" value="TreeGrafter"/>
</dbReference>
<keyword evidence="5 11" id="KW-0963">Cytoplasm</keyword>
<evidence type="ECO:0000256" key="7">
    <source>
        <dbReference type="ARBA" id="ARBA00022927"/>
    </source>
</evidence>
<evidence type="ECO:0000256" key="9">
    <source>
        <dbReference type="ARBA" id="ARBA00023136"/>
    </source>
</evidence>
<dbReference type="InterPro" id="IPR006822">
    <property type="entry name" value="Coatomer_esu"/>
</dbReference>
<dbReference type="PANTHER" id="PTHR10805">
    <property type="entry name" value="COATOMER SUBUNIT EPSILON"/>
    <property type="match status" value="1"/>
</dbReference>
<dbReference type="GO" id="GO:0000139">
    <property type="term" value="C:Golgi membrane"/>
    <property type="evidence" value="ECO:0007669"/>
    <property type="project" value="UniProtKB-SubCell"/>
</dbReference>
<evidence type="ECO:0000256" key="6">
    <source>
        <dbReference type="ARBA" id="ARBA00022892"/>
    </source>
</evidence>
<dbReference type="GO" id="GO:0015031">
    <property type="term" value="P:protein transport"/>
    <property type="evidence" value="ECO:0007669"/>
    <property type="project" value="UniProtKB-UniRule"/>
</dbReference>
<accession>A0AAV0V0L5</accession>
<evidence type="ECO:0000256" key="5">
    <source>
        <dbReference type="ARBA" id="ARBA00022490"/>
    </source>
</evidence>
<gene>
    <name evidence="12" type="ORF">HBR001_LOCUS8495</name>
</gene>
<comment type="function">
    <text evidence="11">The coatomer is a cytosolic protein complex that binds to dilysine motifs and reversibly associates with Golgi non-clathrin-coated vesicles, which further mediate biosynthetic protein transport from the ER, via the Golgi up to the trans Golgi network. The coatomer complex is required for budding from Golgi membranes, and is essential for the retrograde Golgi-to-ER transport of dilysine-tagged proteins.</text>
</comment>
<sequence length="294" mass="32502">MAEPDELFTLKNQLWVGNYANVLSESALLNHLSESLRNERDVYVYRAHLALGNVSLVLQSIPDAGAQTPIALSAVRLWATYLSGHHDDKELLDLTLSEWLQDPLSGENPHLLLLAGQMYALENKLSDALSTLLRGGSLEHLLYVVHLYLQMHRLDLATKTVEDMQRIEEDSTLTQLAHAWCLTVQGGDKADEATLHFQELADRFGATPLLLNGAAAAFMALANYDEAERLLLDAVQKDSGNEDTLVNLIAVSAHLNKPTQQYIGQLQQVAPSSAWLKNYVLLDQSFLEMAAGFA</sequence>